<dbReference type="InterPro" id="IPR036425">
    <property type="entry name" value="MoaB/Mog-like_dom_sf"/>
</dbReference>
<evidence type="ECO:0000256" key="5">
    <source>
        <dbReference type="ARBA" id="ARBA00023150"/>
    </source>
</evidence>
<dbReference type="SUPFAM" id="SSF63867">
    <property type="entry name" value="MoeA C-terminal domain-like"/>
    <property type="match status" value="1"/>
</dbReference>
<dbReference type="SMART" id="SM00852">
    <property type="entry name" value="MoCF_biosynth"/>
    <property type="match status" value="1"/>
</dbReference>
<dbReference type="AlphaFoldDB" id="A0A5N6JMQ9"/>
<dbReference type="InterPro" id="IPR036135">
    <property type="entry name" value="MoeA_linker/N_sf"/>
</dbReference>
<evidence type="ECO:0000313" key="9">
    <source>
        <dbReference type="Proteomes" id="UP000326289"/>
    </source>
</evidence>
<evidence type="ECO:0000313" key="8">
    <source>
        <dbReference type="EMBL" id="KAB8279093.1"/>
    </source>
</evidence>
<dbReference type="Gene3D" id="3.40.980.10">
    <property type="entry name" value="MoaB/Mog-like domain"/>
    <property type="match status" value="1"/>
</dbReference>
<dbReference type="FunFam" id="2.170.190.11:FF:000006">
    <property type="entry name" value="Molybdopterin molybdenumtransferase"/>
    <property type="match status" value="1"/>
</dbReference>
<dbReference type="InterPro" id="IPR005111">
    <property type="entry name" value="MoeA_C_domain_IV"/>
</dbReference>
<comment type="catalytic activity">
    <reaction evidence="6">
        <text>molybdopterin + ATP + H(+) = adenylyl-molybdopterin + diphosphate</text>
        <dbReference type="Rhea" id="RHEA:31331"/>
        <dbReference type="ChEBI" id="CHEBI:15378"/>
        <dbReference type="ChEBI" id="CHEBI:30616"/>
        <dbReference type="ChEBI" id="CHEBI:33019"/>
        <dbReference type="ChEBI" id="CHEBI:58698"/>
        <dbReference type="ChEBI" id="CHEBI:62727"/>
    </reaction>
</comment>
<comment type="similarity">
    <text evidence="6">Belongs to the MoeA family.</text>
</comment>
<dbReference type="EMBL" id="ML732765">
    <property type="protein sequence ID" value="KAB8279093.1"/>
    <property type="molecule type" value="Genomic_DNA"/>
</dbReference>
<dbReference type="UniPathway" id="UPA00344"/>
<dbReference type="InterPro" id="IPR001453">
    <property type="entry name" value="MoaB/Mog_dom"/>
</dbReference>
<proteinExistence type="inferred from homology"/>
<dbReference type="SUPFAM" id="SSF63882">
    <property type="entry name" value="MoeA N-terminal region -like"/>
    <property type="match status" value="1"/>
</dbReference>
<keyword evidence="6" id="KW-0460">Magnesium</keyword>
<dbReference type="EC" id="2.7.7.75" evidence="4"/>
<comment type="similarity">
    <text evidence="3">In the C-terminal section; belongs to the MoeA family.</text>
</comment>
<dbReference type="Proteomes" id="UP000326289">
    <property type="component" value="Unassembled WGS sequence"/>
</dbReference>
<gene>
    <name evidence="8" type="ORF">BDV30DRAFT_71732</name>
</gene>
<dbReference type="GO" id="GO:0006777">
    <property type="term" value="P:Mo-molybdopterin cofactor biosynthetic process"/>
    <property type="evidence" value="ECO:0007669"/>
    <property type="project" value="UniProtKB-UniRule"/>
</dbReference>
<evidence type="ECO:0000256" key="3">
    <source>
        <dbReference type="ARBA" id="ARBA00008339"/>
    </source>
</evidence>
<keyword evidence="6" id="KW-0479">Metal-binding</keyword>
<comment type="similarity">
    <text evidence="2">In the N-terminal section; belongs to the MoaB/Mog family.</text>
</comment>
<keyword evidence="6" id="KW-0808">Transferase</keyword>
<feature type="domain" description="MoaB/Mog" evidence="7">
    <location>
        <begin position="199"/>
        <end position="348"/>
    </location>
</feature>
<dbReference type="GO" id="GO:0046872">
    <property type="term" value="F:metal ion binding"/>
    <property type="evidence" value="ECO:0007669"/>
    <property type="project" value="UniProtKB-UniRule"/>
</dbReference>
<dbReference type="PANTHER" id="PTHR10192:SF30">
    <property type="entry name" value="MOLYBDOPTERIN ADENYLYLTRANSFERASE"/>
    <property type="match status" value="1"/>
</dbReference>
<reference evidence="8 9" key="1">
    <citation type="submission" date="2019-04" db="EMBL/GenBank/DDBJ databases">
        <title>Fungal friends and foes A comparative genomics study of 23 Aspergillus species from section Flavi.</title>
        <authorList>
            <consortium name="DOE Joint Genome Institute"/>
            <person name="Kjaerbolling I."/>
            <person name="Vesth T.C."/>
            <person name="Frisvad J.C."/>
            <person name="Nybo J.L."/>
            <person name="Theobald S."/>
            <person name="Kildgaard S."/>
            <person name="Petersen T.I."/>
            <person name="Kuo A."/>
            <person name="Sato A."/>
            <person name="Lyhne E.K."/>
            <person name="Kogle M.E."/>
            <person name="Wiebenga A."/>
            <person name="Kun R.S."/>
            <person name="Lubbers R.J."/>
            <person name="Makela M.R."/>
            <person name="Barry K."/>
            <person name="Chovatia M."/>
            <person name="Clum A."/>
            <person name="Daum C."/>
            <person name="Haridas S."/>
            <person name="He G."/>
            <person name="LaButti K."/>
            <person name="Lipzen A."/>
            <person name="Mondo S."/>
            <person name="Pangilinan J."/>
            <person name="Riley R."/>
            <person name="Salamov A."/>
            <person name="Simmons B.A."/>
            <person name="Magnuson J.K."/>
            <person name="Henrissat B."/>
            <person name="Mortensen U.H."/>
            <person name="Larsen T.O."/>
            <person name="De vries R.P."/>
            <person name="Grigoriev I.V."/>
            <person name="Machida M."/>
            <person name="Baker S.E."/>
            <person name="Andersen M.R."/>
        </authorList>
    </citation>
    <scope>NUCLEOTIDE SEQUENCE [LARGE SCALE GENOMIC DNA]</scope>
    <source>
        <strain evidence="8 9">CBS 117635</strain>
    </source>
</reference>
<dbReference type="CDD" id="cd00887">
    <property type="entry name" value="MoeA"/>
    <property type="match status" value="1"/>
</dbReference>
<dbReference type="InterPro" id="IPR005110">
    <property type="entry name" value="MoeA_linker/N"/>
</dbReference>
<organism evidence="8 9">
    <name type="scientific">Aspergillus minisclerotigenes</name>
    <dbReference type="NCBI Taxonomy" id="656917"/>
    <lineage>
        <taxon>Eukaryota</taxon>
        <taxon>Fungi</taxon>
        <taxon>Dikarya</taxon>
        <taxon>Ascomycota</taxon>
        <taxon>Pezizomycotina</taxon>
        <taxon>Eurotiomycetes</taxon>
        <taxon>Eurotiomycetidae</taxon>
        <taxon>Eurotiales</taxon>
        <taxon>Aspergillaceae</taxon>
        <taxon>Aspergillus</taxon>
        <taxon>Aspergillus subgen. Circumdati</taxon>
    </lineage>
</organism>
<dbReference type="Gene3D" id="2.40.340.10">
    <property type="entry name" value="MoeA, C-terminal, domain IV"/>
    <property type="match status" value="1"/>
</dbReference>
<dbReference type="SUPFAM" id="SSF53218">
    <property type="entry name" value="Molybdenum cofactor biosynthesis proteins"/>
    <property type="match status" value="1"/>
</dbReference>
<evidence type="ECO:0000256" key="1">
    <source>
        <dbReference type="ARBA" id="ARBA00005046"/>
    </source>
</evidence>
<dbReference type="Gene3D" id="2.170.190.11">
    <property type="entry name" value="Molybdopterin biosynthesis moea protein, domain 3"/>
    <property type="match status" value="1"/>
</dbReference>
<protein>
    <recommendedName>
        <fullName evidence="4">molybdopterin adenylyltransferase</fullName>
        <ecNumber evidence="4">2.7.7.75</ecNumber>
    </recommendedName>
</protein>
<comment type="catalytic activity">
    <reaction evidence="6">
        <text>adenylyl-molybdopterin + molybdate = Mo-molybdopterin + AMP + H(+)</text>
        <dbReference type="Rhea" id="RHEA:35047"/>
        <dbReference type="ChEBI" id="CHEBI:15378"/>
        <dbReference type="ChEBI" id="CHEBI:36264"/>
        <dbReference type="ChEBI" id="CHEBI:62727"/>
        <dbReference type="ChEBI" id="CHEBI:71302"/>
        <dbReference type="ChEBI" id="CHEBI:456215"/>
    </reaction>
</comment>
<sequence length="452" mass="49829">MGLSYTEAIRLVEAEAYRKRNVFLSRAETCSIYAARGRIARHTIYSPISTPRFDTSAMDGYALSSAATKDATVEYPRTFEVKGITAAGDEPFTEVKHDGVIPPCVEIMTGAPFPTTIDQEHFDCCIRYEDLKAEERSGRRFITVTKPAKPNQNRRLAATDFRTDDVIVKEGELIHPNHVMAMASVGITELSVLPKPRIAIFSTGSELLPVKEESTKLHRISDSNGPYLTATLEDWGAIVDFLGVIPDQPEDMEQALLRGLHGSRYDLIISSGAVSAGRYDFIPAVLERLRARTVFHKVEMRPGHPVLFSMLPRPETGPDSEVAFFGLPGNPVASAACLRFIVAPYLSTIQLQPQEKPYKARIMAMDSKLGSRHGIPPATGSSKPVTTVPMEKDVFRPGTFCGSTDQDLIVQLISDHSPGKIKPFLEANCWIRIPPGVSEVREGDLVGIYPMR</sequence>
<evidence type="ECO:0000256" key="4">
    <source>
        <dbReference type="ARBA" id="ARBA00012509"/>
    </source>
</evidence>
<name>A0A5N6JMQ9_9EURO</name>
<dbReference type="Gene3D" id="3.90.105.10">
    <property type="entry name" value="Molybdopterin biosynthesis moea protein, domain 2"/>
    <property type="match status" value="1"/>
</dbReference>
<dbReference type="InterPro" id="IPR038987">
    <property type="entry name" value="MoeA-like"/>
</dbReference>
<dbReference type="InterPro" id="IPR036688">
    <property type="entry name" value="MoeA_C_domain_IV_sf"/>
</dbReference>
<dbReference type="Pfam" id="PF03454">
    <property type="entry name" value="MoeA_C"/>
    <property type="match status" value="1"/>
</dbReference>
<dbReference type="GO" id="GO:0005524">
    <property type="term" value="F:ATP binding"/>
    <property type="evidence" value="ECO:0007669"/>
    <property type="project" value="UniProtKB-UniRule"/>
</dbReference>
<dbReference type="GO" id="GO:0061598">
    <property type="term" value="F:molybdopterin adenylyltransferase activity"/>
    <property type="evidence" value="ECO:0007669"/>
    <property type="project" value="UniProtKB-UniRule"/>
</dbReference>
<keyword evidence="6" id="KW-0500">Molybdenum</keyword>
<dbReference type="GO" id="GO:0061599">
    <property type="term" value="F:molybdopterin molybdotransferase activity"/>
    <property type="evidence" value="ECO:0007669"/>
    <property type="project" value="UniProtKB-UniRule"/>
</dbReference>
<accession>A0A5N6JMQ9</accession>
<evidence type="ECO:0000259" key="7">
    <source>
        <dbReference type="SMART" id="SM00852"/>
    </source>
</evidence>
<keyword evidence="9" id="KW-1185">Reference proteome</keyword>
<dbReference type="Pfam" id="PF00994">
    <property type="entry name" value="MoCF_biosynth"/>
    <property type="match status" value="1"/>
</dbReference>
<dbReference type="GO" id="GO:0005829">
    <property type="term" value="C:cytosol"/>
    <property type="evidence" value="ECO:0007669"/>
    <property type="project" value="TreeGrafter"/>
</dbReference>
<comment type="cofactor">
    <cofactor evidence="6">
        <name>Mg(2+)</name>
        <dbReference type="ChEBI" id="CHEBI:18420"/>
    </cofactor>
</comment>
<evidence type="ECO:0000256" key="2">
    <source>
        <dbReference type="ARBA" id="ARBA00007589"/>
    </source>
</evidence>
<keyword evidence="5 6" id="KW-0501">Molybdenum cofactor biosynthesis</keyword>
<comment type="pathway">
    <text evidence="1 6">Cofactor biosynthesis; molybdopterin biosynthesis.</text>
</comment>
<comment type="function">
    <text evidence="6">Catalyzes two steps in the biosynthesis of the molybdenum cofactor. In the first step, molybdopterin is adenylated. Subsequently, molybdate is inserted into adenylated molybdopterin and AMP is released.</text>
</comment>
<dbReference type="Pfam" id="PF03453">
    <property type="entry name" value="MoeA_N"/>
    <property type="match status" value="1"/>
</dbReference>
<evidence type="ECO:0000256" key="6">
    <source>
        <dbReference type="RuleBase" id="RU365090"/>
    </source>
</evidence>
<dbReference type="PANTHER" id="PTHR10192">
    <property type="entry name" value="MOLYBDOPTERIN BIOSYNTHESIS PROTEIN"/>
    <property type="match status" value="1"/>
</dbReference>